<keyword evidence="3" id="KW-1185">Reference proteome</keyword>
<accession>A0ABW9RLS2</accession>
<name>A0ABW9RLS2_9BACT</name>
<comment type="caution">
    <text evidence="2">The sequence shown here is derived from an EMBL/GenBank/DDBJ whole genome shotgun (WGS) entry which is preliminary data.</text>
</comment>
<organism evidence="2 3">
    <name type="scientific">Fulvivirga kasyanovii</name>
    <dbReference type="NCBI Taxonomy" id="396812"/>
    <lineage>
        <taxon>Bacteria</taxon>
        <taxon>Pseudomonadati</taxon>
        <taxon>Bacteroidota</taxon>
        <taxon>Cytophagia</taxon>
        <taxon>Cytophagales</taxon>
        <taxon>Fulvivirgaceae</taxon>
        <taxon>Fulvivirga</taxon>
    </lineage>
</organism>
<protein>
    <recommendedName>
        <fullName evidence="4">DUF5666 domain-containing protein</fullName>
    </recommendedName>
</protein>
<dbReference type="EMBL" id="SMLW01000438">
    <property type="protein sequence ID" value="MTI24641.1"/>
    <property type="molecule type" value="Genomic_DNA"/>
</dbReference>
<feature type="chain" id="PRO_5045853339" description="DUF5666 domain-containing protein" evidence="1">
    <location>
        <begin position="25"/>
        <end position="344"/>
    </location>
</feature>
<keyword evidence="1" id="KW-0732">Signal</keyword>
<dbReference type="PROSITE" id="PS51257">
    <property type="entry name" value="PROKAR_LIPOPROTEIN"/>
    <property type="match status" value="1"/>
</dbReference>
<proteinExistence type="predicted"/>
<evidence type="ECO:0000313" key="3">
    <source>
        <dbReference type="Proteomes" id="UP000798808"/>
    </source>
</evidence>
<feature type="non-terminal residue" evidence="2">
    <location>
        <position position="344"/>
    </location>
</feature>
<dbReference type="Proteomes" id="UP000798808">
    <property type="component" value="Unassembled WGS sequence"/>
</dbReference>
<feature type="signal peptide" evidence="1">
    <location>
        <begin position="1"/>
        <end position="24"/>
    </location>
</feature>
<evidence type="ECO:0000256" key="1">
    <source>
        <dbReference type="SAM" id="SignalP"/>
    </source>
</evidence>
<reference evidence="2 3" key="1">
    <citation type="submission" date="2019-02" db="EMBL/GenBank/DDBJ databases">
        <authorList>
            <person name="Goldberg S.R."/>
            <person name="Haltli B.A."/>
            <person name="Correa H."/>
            <person name="Russell K.G."/>
        </authorList>
    </citation>
    <scope>NUCLEOTIDE SEQUENCE [LARGE SCALE GENOMIC DNA]</scope>
    <source>
        <strain evidence="2 3">JCM 16186</strain>
    </source>
</reference>
<evidence type="ECO:0008006" key="4">
    <source>
        <dbReference type="Google" id="ProtNLM"/>
    </source>
</evidence>
<dbReference type="RefSeq" id="WP_155170682.1">
    <property type="nucleotide sequence ID" value="NZ_SMLW01000438.1"/>
</dbReference>
<sequence>MKQIYYSLLTLTFFACLAVSPVHAQDSGYIYGKITTIDGKTFEGPLRWGKEEVFWTDHFNSAKSENNNLQYLSRDQRHELEDRHRSFGEGFVNWLASSISYQVDEYDHTHQFVCHFGEIRSLRPFSRNRVDVILQNGKKVEIKGEGYNDIGTDVKVIDAELGEISISWGRIEVVEFNEAPGKLPSKFGEALFGVVETYAGTFTGYIQWDHDERLTTDKLDGDTEDGDLSIEFGNISSIEREGYNSSRVILKSGRDMDLRGSNDVNSENRGIIVTTEKLGRVDIPWKEFKKVEFINKPSFSLKKYTDFKNQNQLEGSVVTTDGETLKGRIVYDLDEEYNYEMLQG</sequence>
<evidence type="ECO:0000313" key="2">
    <source>
        <dbReference type="EMBL" id="MTI24641.1"/>
    </source>
</evidence>
<gene>
    <name evidence="2" type="ORF">E1163_06765</name>
</gene>